<dbReference type="GeneID" id="116296506"/>
<protein>
    <submittedName>
        <fullName evidence="3">U-actitoxin-Avd8e-like</fullName>
    </submittedName>
</protein>
<dbReference type="RefSeq" id="XP_031560390.1">
    <property type="nucleotide sequence ID" value="XM_031704530.1"/>
</dbReference>
<dbReference type="Proteomes" id="UP000515163">
    <property type="component" value="Unplaced"/>
</dbReference>
<dbReference type="AlphaFoldDB" id="A0A6P8I6P2"/>
<evidence type="ECO:0000256" key="1">
    <source>
        <dbReference type="SAM" id="SignalP"/>
    </source>
</evidence>
<dbReference type="KEGG" id="aten:116296506"/>
<keyword evidence="2" id="KW-1185">Reference proteome</keyword>
<sequence>MASLRMLVLLLIGTVLMCQVCADSELLEEILTAHMNEDMPEKRCTNRYKSNICGSVISPSDCMRKKSRMGKFARSYCKQLCGMC</sequence>
<dbReference type="InParanoid" id="A0A6P8I6P2"/>
<organism evidence="2 3">
    <name type="scientific">Actinia tenebrosa</name>
    <name type="common">Australian red waratah sea anemone</name>
    <dbReference type="NCBI Taxonomy" id="6105"/>
    <lineage>
        <taxon>Eukaryota</taxon>
        <taxon>Metazoa</taxon>
        <taxon>Cnidaria</taxon>
        <taxon>Anthozoa</taxon>
        <taxon>Hexacorallia</taxon>
        <taxon>Actiniaria</taxon>
        <taxon>Actiniidae</taxon>
        <taxon>Actinia</taxon>
    </lineage>
</organism>
<accession>A0A6P8I6P2</accession>
<name>A0A6P8I6P2_ACTTE</name>
<reference evidence="3" key="1">
    <citation type="submission" date="2025-08" db="UniProtKB">
        <authorList>
            <consortium name="RefSeq"/>
        </authorList>
    </citation>
    <scope>IDENTIFICATION</scope>
    <source>
        <tissue evidence="3">Tentacle</tissue>
    </source>
</reference>
<feature type="chain" id="PRO_5027940352" evidence="1">
    <location>
        <begin position="23"/>
        <end position="84"/>
    </location>
</feature>
<proteinExistence type="predicted"/>
<dbReference type="OrthoDB" id="5958180at2759"/>
<keyword evidence="1" id="KW-0732">Signal</keyword>
<evidence type="ECO:0000313" key="3">
    <source>
        <dbReference type="RefSeq" id="XP_031560390.1"/>
    </source>
</evidence>
<evidence type="ECO:0000313" key="2">
    <source>
        <dbReference type="Proteomes" id="UP000515163"/>
    </source>
</evidence>
<feature type="signal peptide" evidence="1">
    <location>
        <begin position="1"/>
        <end position="22"/>
    </location>
</feature>
<gene>
    <name evidence="3" type="primary">LOC116296506</name>
</gene>